<dbReference type="EMBL" id="FPLD01000131">
    <property type="protein sequence ID" value="SGZ16698.1"/>
    <property type="molecule type" value="Genomic_DNA"/>
</dbReference>
<dbReference type="InterPro" id="IPR013762">
    <property type="entry name" value="Integrase-like_cat_sf"/>
</dbReference>
<reference evidence="2 3" key="1">
    <citation type="submission" date="2016-11" db="EMBL/GenBank/DDBJ databases">
        <authorList>
            <person name="Jaros S."/>
            <person name="Januszkiewicz K."/>
            <person name="Wedrychowicz H."/>
        </authorList>
    </citation>
    <scope>NUCLEOTIDE SEQUENCE [LARGE SCALE GENOMIC DNA]</scope>
    <source>
        <strain evidence="2">NVI 5450</strain>
    </source>
</reference>
<gene>
    <name evidence="2" type="ORF">NVI5450_4382</name>
</gene>
<dbReference type="Gene3D" id="1.10.443.10">
    <property type="entry name" value="Intergrase catalytic core"/>
    <property type="match status" value="1"/>
</dbReference>
<organism evidence="2 3">
    <name type="scientific">Moritella viscosa</name>
    <dbReference type="NCBI Taxonomy" id="80854"/>
    <lineage>
        <taxon>Bacteria</taxon>
        <taxon>Pseudomonadati</taxon>
        <taxon>Pseudomonadota</taxon>
        <taxon>Gammaproteobacteria</taxon>
        <taxon>Alteromonadales</taxon>
        <taxon>Moritellaceae</taxon>
        <taxon>Moritella</taxon>
    </lineage>
</organism>
<dbReference type="GO" id="GO:0015074">
    <property type="term" value="P:DNA integration"/>
    <property type="evidence" value="ECO:0007669"/>
    <property type="project" value="InterPro"/>
</dbReference>
<dbReference type="InterPro" id="IPR011010">
    <property type="entry name" value="DNA_brk_join_enz"/>
</dbReference>
<dbReference type="GO" id="GO:0003677">
    <property type="term" value="F:DNA binding"/>
    <property type="evidence" value="ECO:0007669"/>
    <property type="project" value="InterPro"/>
</dbReference>
<evidence type="ECO:0000313" key="3">
    <source>
        <dbReference type="Proteomes" id="UP000183794"/>
    </source>
</evidence>
<dbReference type="Proteomes" id="UP000183794">
    <property type="component" value="Unassembled WGS sequence"/>
</dbReference>
<dbReference type="GO" id="GO:0006310">
    <property type="term" value="P:DNA recombination"/>
    <property type="evidence" value="ECO:0007669"/>
    <property type="project" value="UniProtKB-KW"/>
</dbReference>
<evidence type="ECO:0000313" key="2">
    <source>
        <dbReference type="EMBL" id="SGZ16698.1"/>
    </source>
</evidence>
<dbReference type="SUPFAM" id="SSF56349">
    <property type="entry name" value="DNA breaking-rejoining enzymes"/>
    <property type="match status" value="1"/>
</dbReference>
<name>A0A1L0CIB1_9GAMM</name>
<dbReference type="OrthoDB" id="8768428at2"/>
<evidence type="ECO:0000256" key="1">
    <source>
        <dbReference type="ARBA" id="ARBA00023172"/>
    </source>
</evidence>
<sequence length="669" mass="76280">MSKVLMQLNQDLAENPYVTFNSDDQGVSRVFDLTWDFNAKKQNTTEVNFGYIDDKHRQNIQSYLYALVEWQKEHSSSGEHCAVGTLLEHRKHLNAIATRWGNSDFSLLSNEREWNKCSKKLEGYGAKNTCNGLARTVNVLNKAELISRYVSQKKSVKWIKNGADGEGQAIALPEAIYASILKQTIEFVEIYYPYRHEISDVMIKVYAYQDDMLQIELDTLSLNYIDEMTVNQRKAFVTRVAVKTNHWAEVRELKKALPCFKVHRQGHWLAALLKKCFICVGLFSAARLNELMTMNKDSYSVTQSGVPKVSGFTTKKEHGNKIYTTWNTAPISKMALGLAYDATEATRQYALNLVEQGFQSGQLTKDQYDNKAQNLNSAFIASDILFSSSKLQTTKSVRLDLGLGLNLKEFNIIATEEDVAQFDLLNPDRAGDLKVGCGLPKLSPHDLRRSFVVFMVQNRLGNYLTVKYQLKHANVNMSKWYANYSELNRTRDLLMDKDLMVMFDELIHESVVDAFDDIYNESETLSGKEGERISKVKQERLRNGEQVLMTRSELEALIKSGDKSIVRLPTGGYCTNRNCERLCSLMDIVEAPCEHKVITDKAAKRLSKERDKLIASFKVVNDMGDYTDELILDAKKVKIQSIEPTLNAHKIPYEKFNDAIKVYGHENRI</sequence>
<proteinExistence type="predicted"/>
<evidence type="ECO:0008006" key="4">
    <source>
        <dbReference type="Google" id="ProtNLM"/>
    </source>
</evidence>
<accession>A0A1L0CIB1</accession>
<dbReference type="AlphaFoldDB" id="A0A1L0CIB1"/>
<protein>
    <recommendedName>
        <fullName evidence="4">Phage integrase</fullName>
    </recommendedName>
</protein>
<keyword evidence="1" id="KW-0233">DNA recombination</keyword>
<dbReference type="RefSeq" id="WP_075518500.1">
    <property type="nucleotide sequence ID" value="NZ_FPLD01000131.1"/>
</dbReference>